<dbReference type="KEGG" id="vck:PG915_09565"/>
<dbReference type="RefSeq" id="WP_353496323.1">
    <property type="nucleotide sequence ID" value="NZ_CP115920.1"/>
</dbReference>
<dbReference type="InterPro" id="IPR001849">
    <property type="entry name" value="PH_domain"/>
</dbReference>
<dbReference type="AlphaFoldDB" id="A0AAU8BH37"/>
<evidence type="ECO:0000259" key="1">
    <source>
        <dbReference type="PROSITE" id="PS50003"/>
    </source>
</evidence>
<dbReference type="PROSITE" id="PS50003">
    <property type="entry name" value="PH_DOMAIN"/>
    <property type="match status" value="1"/>
</dbReference>
<proteinExistence type="predicted"/>
<protein>
    <recommendedName>
        <fullName evidence="1">PH domain-containing protein</fullName>
    </recommendedName>
</protein>
<evidence type="ECO:0000313" key="2">
    <source>
        <dbReference type="EMBL" id="XCD14853.1"/>
    </source>
</evidence>
<dbReference type="InterPro" id="IPR023346">
    <property type="entry name" value="Lysozyme-like_dom_sf"/>
</dbReference>
<dbReference type="EMBL" id="CP115920">
    <property type="protein sequence ID" value="XCD14853.1"/>
    <property type="molecule type" value="Genomic_DNA"/>
</dbReference>
<reference evidence="2" key="1">
    <citation type="submission" date="2023-01" db="EMBL/GenBank/DDBJ databases">
        <title>Vibrio sp. CB1-14 genome sequencing.</title>
        <authorList>
            <person name="Otstavnykh N."/>
            <person name="Isaeva M."/>
            <person name="Meleshko D."/>
        </authorList>
    </citation>
    <scope>NUCLEOTIDE SEQUENCE</scope>
    <source>
        <strain evidence="2">CB1-14</strain>
    </source>
</reference>
<sequence length="183" mass="21210">MNTPILNMRDDRKESIVQNTPAIFEITSNENANGSAPWFEADSQSEVGRWCGSIIQISKKHGVDPRLTMAIMYMETTHGYYERLYPDFLEEVFPLRKSILPMNIHYKYWRELGVTKNSLNCPHYNIEFGVIILKRIQERINNPTIEKIASIYNFIGAEKVTDYGARVSKVYLTQPWKLKGCAQ</sequence>
<dbReference type="Gene3D" id="1.10.530.10">
    <property type="match status" value="1"/>
</dbReference>
<feature type="domain" description="PH" evidence="1">
    <location>
        <begin position="1"/>
        <end position="59"/>
    </location>
</feature>
<organism evidence="2">
    <name type="scientific">Vibrio chaetopteri</name>
    <dbReference type="NCBI Taxonomy" id="3016528"/>
    <lineage>
        <taxon>Bacteria</taxon>
        <taxon>Pseudomonadati</taxon>
        <taxon>Pseudomonadota</taxon>
        <taxon>Gammaproteobacteria</taxon>
        <taxon>Vibrionales</taxon>
        <taxon>Vibrionaceae</taxon>
        <taxon>Vibrio</taxon>
    </lineage>
</organism>
<accession>A0AAU8BH37</accession>
<gene>
    <name evidence="2" type="ORF">PG915_09565</name>
</gene>
<dbReference type="SUPFAM" id="SSF53955">
    <property type="entry name" value="Lysozyme-like"/>
    <property type="match status" value="1"/>
</dbReference>
<name>A0AAU8BH37_9VIBR</name>